<evidence type="ECO:0000313" key="1">
    <source>
        <dbReference type="EMBL" id="KAJ4727287.1"/>
    </source>
</evidence>
<dbReference type="EMBL" id="CM051394">
    <property type="protein sequence ID" value="KAJ4727287.1"/>
    <property type="molecule type" value="Genomic_DNA"/>
</dbReference>
<organism evidence="1 2">
    <name type="scientific">Melia azedarach</name>
    <name type="common">Chinaberry tree</name>
    <dbReference type="NCBI Taxonomy" id="155640"/>
    <lineage>
        <taxon>Eukaryota</taxon>
        <taxon>Viridiplantae</taxon>
        <taxon>Streptophyta</taxon>
        <taxon>Embryophyta</taxon>
        <taxon>Tracheophyta</taxon>
        <taxon>Spermatophyta</taxon>
        <taxon>Magnoliopsida</taxon>
        <taxon>eudicotyledons</taxon>
        <taxon>Gunneridae</taxon>
        <taxon>Pentapetalae</taxon>
        <taxon>rosids</taxon>
        <taxon>malvids</taxon>
        <taxon>Sapindales</taxon>
        <taxon>Meliaceae</taxon>
        <taxon>Melia</taxon>
    </lineage>
</organism>
<proteinExistence type="predicted"/>
<gene>
    <name evidence="1" type="ORF">OWV82_000408</name>
</gene>
<keyword evidence="2" id="KW-1185">Reference proteome</keyword>
<dbReference type="Proteomes" id="UP001164539">
    <property type="component" value="Chromosome 1"/>
</dbReference>
<reference evidence="1 2" key="1">
    <citation type="journal article" date="2023" name="Science">
        <title>Complex scaffold remodeling in plant triterpene biosynthesis.</title>
        <authorList>
            <person name="De La Pena R."/>
            <person name="Hodgson H."/>
            <person name="Liu J.C."/>
            <person name="Stephenson M.J."/>
            <person name="Martin A.C."/>
            <person name="Owen C."/>
            <person name="Harkess A."/>
            <person name="Leebens-Mack J."/>
            <person name="Jimenez L.E."/>
            <person name="Osbourn A."/>
            <person name="Sattely E.S."/>
        </authorList>
    </citation>
    <scope>NUCLEOTIDE SEQUENCE [LARGE SCALE GENOMIC DNA]</scope>
    <source>
        <strain evidence="2">cv. JPN11</strain>
        <tissue evidence="1">Leaf</tissue>
    </source>
</reference>
<name>A0ACC1YV13_MELAZ</name>
<accession>A0ACC1YV13</accession>
<sequence length="252" mass="28979">MALAPKTPKPKISRLTGGGDCEDIEDGDRFSNLPDPIIHHIFSFLETIDITRLSAVSRKWRYLWISMPHLNLDINTVWSRPLTRWPLNTIIDKFKDFVNWVFVSQDGSINLKKCRLFSYHHANDNSVYRWINVVARRNVQELDMSLVSYTPFDLPHCLVTCKSLMSLKLCFSTPCVLKLPASGGFSRLKSLDLLRVELSDYNLLRDFVANSPFLENLFMDACVFREFEMLEIVSANLKNLTLHNSNSALYTG</sequence>
<comment type="caution">
    <text evidence="1">The sequence shown here is derived from an EMBL/GenBank/DDBJ whole genome shotgun (WGS) entry which is preliminary data.</text>
</comment>
<evidence type="ECO:0000313" key="2">
    <source>
        <dbReference type="Proteomes" id="UP001164539"/>
    </source>
</evidence>
<protein>
    <submittedName>
        <fullName evidence="1">F-box family protein</fullName>
    </submittedName>
</protein>